<sequence>MRNLVGDVSSAARILPALDGQALFIRNGKGPYLWDDQGQRYIDTALGFGAVLLGHADDSVNAQVAQALGDSASPSWAHVREHAAASALAAHTGTLSRVIFTNSGSEAVHLACRAARAYTGRGRIAKMAAGFDGWFDDVSFGNVGSPEAAFANGERPSTGRTTLLRFNDFDDVERLFAQDQDIAAVLLEPMLANAGCIMPAPGYLQHVQAVAHRHGALVISDEVLMGFRLHAGLASLQAGLDPDIASVGKAIGNGVPVSAIVGKPHILAGFEEGKVLRGGTFSGNPMACAAVLATLATLDSAAYPQLIERGEKLRHAVQAIFKAQGITISTSGYGNVFAIWPCERAPSDYEEAAAFADAAFSQALHLALRAEGVLVMPSPYGRIYLSFEHSDEVVEQMKHAFEAAAARLAPRFAKGGVNTR</sequence>
<evidence type="ECO:0000256" key="1">
    <source>
        <dbReference type="ARBA" id="ARBA00001933"/>
    </source>
</evidence>
<keyword evidence="2 3" id="KW-0663">Pyridoxal phosphate</keyword>
<evidence type="ECO:0000256" key="2">
    <source>
        <dbReference type="ARBA" id="ARBA00022898"/>
    </source>
</evidence>
<evidence type="ECO:0000313" key="4">
    <source>
        <dbReference type="EMBL" id="SUD70201.1"/>
    </source>
</evidence>
<evidence type="ECO:0000313" key="5">
    <source>
        <dbReference type="Proteomes" id="UP000254602"/>
    </source>
</evidence>
<dbReference type="Gene3D" id="3.90.1150.10">
    <property type="entry name" value="Aspartate Aminotransferase, domain 1"/>
    <property type="match status" value="1"/>
</dbReference>
<dbReference type="EC" id="5.4.3.8" evidence="4"/>
<dbReference type="PROSITE" id="PS00600">
    <property type="entry name" value="AA_TRANSFER_CLASS_3"/>
    <property type="match status" value="1"/>
</dbReference>
<dbReference type="Proteomes" id="UP000254602">
    <property type="component" value="Unassembled WGS sequence"/>
</dbReference>
<dbReference type="InterPro" id="IPR015421">
    <property type="entry name" value="PyrdxlP-dep_Trfase_major"/>
</dbReference>
<dbReference type="InterPro" id="IPR005814">
    <property type="entry name" value="Aminotrans_3"/>
</dbReference>
<protein>
    <submittedName>
        <fullName evidence="4">Glutamate-1-semialdehyde 2,1-aminomutase</fullName>
        <ecNumber evidence="4">5.4.3.8</ecNumber>
    </submittedName>
</protein>
<proteinExistence type="inferred from homology"/>
<dbReference type="InterPro" id="IPR015424">
    <property type="entry name" value="PyrdxlP-dep_Trfase"/>
</dbReference>
<name>A0A379KQN2_PSEPU</name>
<organism evidence="4 5">
    <name type="scientific">Pseudomonas putida</name>
    <name type="common">Arthrobacter siderocapsulatus</name>
    <dbReference type="NCBI Taxonomy" id="303"/>
    <lineage>
        <taxon>Bacteria</taxon>
        <taxon>Pseudomonadati</taxon>
        <taxon>Pseudomonadota</taxon>
        <taxon>Gammaproteobacteria</taxon>
        <taxon>Pseudomonadales</taxon>
        <taxon>Pseudomonadaceae</taxon>
        <taxon>Pseudomonas</taxon>
    </lineage>
</organism>
<dbReference type="PANTHER" id="PTHR43713">
    <property type="entry name" value="GLUTAMATE-1-SEMIALDEHYDE 2,1-AMINOMUTASE"/>
    <property type="match status" value="1"/>
</dbReference>
<dbReference type="GO" id="GO:0030170">
    <property type="term" value="F:pyridoxal phosphate binding"/>
    <property type="evidence" value="ECO:0007669"/>
    <property type="project" value="InterPro"/>
</dbReference>
<dbReference type="RefSeq" id="WP_115275158.1">
    <property type="nucleotide sequence ID" value="NZ_UGUY01000001.1"/>
</dbReference>
<dbReference type="InterPro" id="IPR049704">
    <property type="entry name" value="Aminotrans_3_PPA_site"/>
</dbReference>
<accession>A0A379KQN2</accession>
<dbReference type="AlphaFoldDB" id="A0A379KQN2"/>
<dbReference type="GO" id="GO:0008483">
    <property type="term" value="F:transaminase activity"/>
    <property type="evidence" value="ECO:0007669"/>
    <property type="project" value="InterPro"/>
</dbReference>
<comment type="cofactor">
    <cofactor evidence="1">
        <name>pyridoxal 5'-phosphate</name>
        <dbReference type="ChEBI" id="CHEBI:597326"/>
    </cofactor>
</comment>
<dbReference type="PANTHER" id="PTHR43713:SF3">
    <property type="entry name" value="GLUTAMATE-1-SEMIALDEHYDE 2,1-AMINOMUTASE 1, CHLOROPLASTIC-RELATED"/>
    <property type="match status" value="1"/>
</dbReference>
<dbReference type="GO" id="GO:0042286">
    <property type="term" value="F:glutamate-1-semialdehyde 2,1-aminomutase activity"/>
    <property type="evidence" value="ECO:0007669"/>
    <property type="project" value="UniProtKB-EC"/>
</dbReference>
<evidence type="ECO:0000256" key="3">
    <source>
        <dbReference type="RuleBase" id="RU003560"/>
    </source>
</evidence>
<comment type="similarity">
    <text evidence="3">Belongs to the class-III pyridoxal-phosphate-dependent aminotransferase family.</text>
</comment>
<dbReference type="Pfam" id="PF00202">
    <property type="entry name" value="Aminotran_3"/>
    <property type="match status" value="1"/>
</dbReference>
<dbReference type="SUPFAM" id="SSF53383">
    <property type="entry name" value="PLP-dependent transferases"/>
    <property type="match status" value="1"/>
</dbReference>
<reference evidence="4 5" key="1">
    <citation type="submission" date="2018-06" db="EMBL/GenBank/DDBJ databases">
        <authorList>
            <consortium name="Pathogen Informatics"/>
            <person name="Doyle S."/>
        </authorList>
    </citation>
    <scope>NUCLEOTIDE SEQUENCE [LARGE SCALE GENOMIC DNA]</scope>
    <source>
        <strain evidence="4 5">NCTC7914</strain>
    </source>
</reference>
<gene>
    <name evidence="4" type="primary">hemL_2</name>
    <name evidence="4" type="ORF">NCTC7914_04351</name>
</gene>
<keyword evidence="4" id="KW-0413">Isomerase</keyword>
<dbReference type="InterPro" id="IPR015422">
    <property type="entry name" value="PyrdxlP-dep_Trfase_small"/>
</dbReference>
<dbReference type="Gene3D" id="3.40.640.10">
    <property type="entry name" value="Type I PLP-dependent aspartate aminotransferase-like (Major domain)"/>
    <property type="match status" value="1"/>
</dbReference>
<dbReference type="EMBL" id="UGUY01000001">
    <property type="protein sequence ID" value="SUD70201.1"/>
    <property type="molecule type" value="Genomic_DNA"/>
</dbReference>